<evidence type="ECO:0000313" key="3">
    <source>
        <dbReference type="Proteomes" id="UP000198211"/>
    </source>
</evidence>
<accession>A0A225ULN2</accession>
<reference evidence="3" key="1">
    <citation type="submission" date="2017-03" db="EMBL/GenBank/DDBJ databases">
        <title>Phytopthora megakarya and P. palmivora, two closely related causual agents of cacao black pod achieved similar genome size and gene model numbers by different mechanisms.</title>
        <authorList>
            <person name="Ali S."/>
            <person name="Shao J."/>
            <person name="Larry D.J."/>
            <person name="Kronmiller B."/>
            <person name="Shen D."/>
            <person name="Strem M.D."/>
            <person name="Melnick R.L."/>
            <person name="Guiltinan M.J."/>
            <person name="Tyler B.M."/>
            <person name="Meinhardt L.W."/>
            <person name="Bailey B.A."/>
        </authorList>
    </citation>
    <scope>NUCLEOTIDE SEQUENCE [LARGE SCALE GENOMIC DNA]</scope>
    <source>
        <strain evidence="3">zdho120</strain>
    </source>
</reference>
<feature type="region of interest" description="Disordered" evidence="1">
    <location>
        <begin position="84"/>
        <end position="139"/>
    </location>
</feature>
<organism evidence="2 3">
    <name type="scientific">Phytophthora megakarya</name>
    <dbReference type="NCBI Taxonomy" id="4795"/>
    <lineage>
        <taxon>Eukaryota</taxon>
        <taxon>Sar</taxon>
        <taxon>Stramenopiles</taxon>
        <taxon>Oomycota</taxon>
        <taxon>Peronosporomycetes</taxon>
        <taxon>Peronosporales</taxon>
        <taxon>Peronosporaceae</taxon>
        <taxon>Phytophthora</taxon>
    </lineage>
</organism>
<comment type="caution">
    <text evidence="2">The sequence shown here is derived from an EMBL/GenBank/DDBJ whole genome shotgun (WGS) entry which is preliminary data.</text>
</comment>
<proteinExistence type="predicted"/>
<evidence type="ECO:0000256" key="1">
    <source>
        <dbReference type="SAM" id="MobiDB-lite"/>
    </source>
</evidence>
<gene>
    <name evidence="2" type="ORF">PHMEG_00036495</name>
</gene>
<dbReference type="AlphaFoldDB" id="A0A225ULN2"/>
<name>A0A225ULN2_9STRA</name>
<dbReference type="OrthoDB" id="112055at2759"/>
<feature type="compositionally biased region" description="Basic and acidic residues" evidence="1">
    <location>
        <begin position="120"/>
        <end position="135"/>
    </location>
</feature>
<keyword evidence="3" id="KW-1185">Reference proteome</keyword>
<evidence type="ECO:0000313" key="2">
    <source>
        <dbReference type="EMBL" id="OWY93925.1"/>
    </source>
</evidence>
<dbReference type="Proteomes" id="UP000198211">
    <property type="component" value="Unassembled WGS sequence"/>
</dbReference>
<protein>
    <submittedName>
        <fullName evidence="2">Uncharacterized protein</fullName>
    </submittedName>
</protein>
<sequence>MDFKCAMKWVSESQGIHHLAPREAVCQMLTQVIYAGQLDETPWWRFVPEGFYTSAEGTLRLRQAKREPTPPWDPSYELSRAELDKSARAEAAADNDDSSEESNGAETESKPAASHLSPADLRESKTQKKSDKDSGSKSIVRSRKIPFDGLRRIRSKLAKLNYDDLRGEHLDMVEAACRETHVSYRIFGILVKFDSYRQSQGYPDFEPHKPDIHILKARWDLEAYSPSTVALLEGEYIRAPWPVMFYFRVTVFYFHEVRDLNFETLGGIKDYVDFSVSTPRLGGLFSIG</sequence>
<dbReference type="EMBL" id="NBNE01015199">
    <property type="protein sequence ID" value="OWY93925.1"/>
    <property type="molecule type" value="Genomic_DNA"/>
</dbReference>